<sequence length="56" mass="6231">LAIGSETDLVIIDININQILHVLGSITSILWTNHAQFRNIQNVNIGTESVVYRLSI</sequence>
<dbReference type="InParanoid" id="A0A1X7SI80"/>
<accession>A0A1X7SI80</accession>
<name>A0A1X7SI80_AMPQE</name>
<proteinExistence type="predicted"/>
<protein>
    <submittedName>
        <fullName evidence="1">Uncharacterized protein</fullName>
    </submittedName>
</protein>
<reference evidence="1" key="1">
    <citation type="submission" date="2017-05" db="UniProtKB">
        <authorList>
            <consortium name="EnsemblMetazoa"/>
        </authorList>
    </citation>
    <scope>IDENTIFICATION</scope>
</reference>
<evidence type="ECO:0000313" key="1">
    <source>
        <dbReference type="EnsemblMetazoa" id="Aqu2.1.01814_001"/>
    </source>
</evidence>
<dbReference type="EnsemblMetazoa" id="Aqu2.1.01814_001">
    <property type="protein sequence ID" value="Aqu2.1.01814_001"/>
    <property type="gene ID" value="Aqu2.1.01814"/>
</dbReference>
<dbReference type="AlphaFoldDB" id="A0A1X7SI80"/>
<organism evidence="1">
    <name type="scientific">Amphimedon queenslandica</name>
    <name type="common">Sponge</name>
    <dbReference type="NCBI Taxonomy" id="400682"/>
    <lineage>
        <taxon>Eukaryota</taxon>
        <taxon>Metazoa</taxon>
        <taxon>Porifera</taxon>
        <taxon>Demospongiae</taxon>
        <taxon>Heteroscleromorpha</taxon>
        <taxon>Haplosclerida</taxon>
        <taxon>Niphatidae</taxon>
        <taxon>Amphimedon</taxon>
    </lineage>
</organism>